<dbReference type="AlphaFoldDB" id="A0A4P9ZJ97"/>
<feature type="compositionally biased region" description="Low complexity" evidence="1">
    <location>
        <begin position="187"/>
        <end position="200"/>
    </location>
</feature>
<organism evidence="2 3">
    <name type="scientific">Dimargaris cristalligena</name>
    <dbReference type="NCBI Taxonomy" id="215637"/>
    <lineage>
        <taxon>Eukaryota</taxon>
        <taxon>Fungi</taxon>
        <taxon>Fungi incertae sedis</taxon>
        <taxon>Zoopagomycota</taxon>
        <taxon>Kickxellomycotina</taxon>
        <taxon>Dimargaritomycetes</taxon>
        <taxon>Dimargaritales</taxon>
        <taxon>Dimargaritaceae</taxon>
        <taxon>Dimargaris</taxon>
    </lineage>
</organism>
<dbReference type="Proteomes" id="UP000268162">
    <property type="component" value="Unassembled WGS sequence"/>
</dbReference>
<dbReference type="GO" id="GO:0000935">
    <property type="term" value="C:division septum"/>
    <property type="evidence" value="ECO:0007669"/>
    <property type="project" value="TreeGrafter"/>
</dbReference>
<dbReference type="GO" id="GO:0031106">
    <property type="term" value="P:septin ring organization"/>
    <property type="evidence" value="ECO:0007669"/>
    <property type="project" value="TreeGrafter"/>
</dbReference>
<evidence type="ECO:0000313" key="2">
    <source>
        <dbReference type="EMBL" id="RKP33284.1"/>
    </source>
</evidence>
<dbReference type="GO" id="GO:0043332">
    <property type="term" value="C:mating projection tip"/>
    <property type="evidence" value="ECO:0007669"/>
    <property type="project" value="TreeGrafter"/>
</dbReference>
<sequence length="321" mass="33953">MTDLNLAESQLNQINRRPSFNPAGNPGMPPPRMHRLHSHDPPGQASRPMHRSPSLANRSLPSLGSPTMAGEAHPGGNHAGAYPAHELPNASPTLSAGGAPLLRNGSIAGQHHPGPAFGGDDNASMYDMAPRPKLNVPKGKTAVKIHYHNDIIKLLVDARISYDDLLSKIRAKIAAHLQKAADRSRRPSAASESEPPGRAEMGSPSSLGQAESDGQAGGGPLGVAAGITSWWNGSQGGQPGYGTNQAYLSPPTSSANLPSSPGAQMALATVQNIRVKYRDEDDELVLMTDQEDFEMAKGYMGGDMSCPDTNVVERLELWCEN</sequence>
<name>A0A4P9ZJ97_9FUNG</name>
<evidence type="ECO:0000256" key="1">
    <source>
        <dbReference type="SAM" id="MobiDB-lite"/>
    </source>
</evidence>
<dbReference type="GO" id="GO:0005634">
    <property type="term" value="C:nucleus"/>
    <property type="evidence" value="ECO:0007669"/>
    <property type="project" value="TreeGrafter"/>
</dbReference>
<dbReference type="PANTHER" id="PTHR47339:SF1">
    <property type="entry name" value="CELL DIVISION CONTROL PROTEIN 24"/>
    <property type="match status" value="1"/>
</dbReference>
<dbReference type="InterPro" id="IPR053026">
    <property type="entry name" value="CDC42_GEF"/>
</dbReference>
<feature type="region of interest" description="Disordered" evidence="1">
    <location>
        <begin position="241"/>
        <end position="260"/>
    </location>
</feature>
<proteinExistence type="predicted"/>
<evidence type="ECO:0008006" key="4">
    <source>
        <dbReference type="Google" id="ProtNLM"/>
    </source>
</evidence>
<dbReference type="PANTHER" id="PTHR47339">
    <property type="entry name" value="CELL DIVISION CONTROL PROTEIN 24"/>
    <property type="match status" value="1"/>
</dbReference>
<evidence type="ECO:0000313" key="3">
    <source>
        <dbReference type="Proteomes" id="UP000268162"/>
    </source>
</evidence>
<feature type="compositionally biased region" description="Polar residues" evidence="1">
    <location>
        <begin position="54"/>
        <end position="65"/>
    </location>
</feature>
<reference evidence="3" key="1">
    <citation type="journal article" date="2018" name="Nat. Microbiol.">
        <title>Leveraging single-cell genomics to expand the fungal tree of life.</title>
        <authorList>
            <person name="Ahrendt S.R."/>
            <person name="Quandt C.A."/>
            <person name="Ciobanu D."/>
            <person name="Clum A."/>
            <person name="Salamov A."/>
            <person name="Andreopoulos B."/>
            <person name="Cheng J.F."/>
            <person name="Woyke T."/>
            <person name="Pelin A."/>
            <person name="Henrissat B."/>
            <person name="Reynolds N.K."/>
            <person name="Benny G.L."/>
            <person name="Smith M.E."/>
            <person name="James T.Y."/>
            <person name="Grigoriev I.V."/>
        </authorList>
    </citation>
    <scope>NUCLEOTIDE SEQUENCE [LARGE SCALE GENOMIC DNA]</scope>
    <source>
        <strain evidence="3">RSA 468</strain>
    </source>
</reference>
<dbReference type="SUPFAM" id="SSF54277">
    <property type="entry name" value="CAD &amp; PB1 domains"/>
    <property type="match status" value="2"/>
</dbReference>
<feature type="region of interest" description="Disordered" evidence="1">
    <location>
        <begin position="178"/>
        <end position="219"/>
    </location>
</feature>
<feature type="region of interest" description="Disordered" evidence="1">
    <location>
        <begin position="13"/>
        <end position="136"/>
    </location>
</feature>
<accession>A0A4P9ZJ97</accession>
<dbReference type="GO" id="GO:0030010">
    <property type="term" value="P:establishment of cell polarity"/>
    <property type="evidence" value="ECO:0007669"/>
    <property type="project" value="TreeGrafter"/>
</dbReference>
<dbReference type="EMBL" id="ML004088">
    <property type="protein sequence ID" value="RKP33284.1"/>
    <property type="molecule type" value="Genomic_DNA"/>
</dbReference>
<keyword evidence="3" id="KW-1185">Reference proteome</keyword>
<protein>
    <recommendedName>
        <fullName evidence="4">PB1 domain-containing protein</fullName>
    </recommendedName>
</protein>
<dbReference type="STRING" id="215637.A0A4P9ZJ97"/>
<dbReference type="GO" id="GO:0005737">
    <property type="term" value="C:cytoplasm"/>
    <property type="evidence" value="ECO:0007669"/>
    <property type="project" value="TreeGrafter"/>
</dbReference>
<dbReference type="Gene3D" id="3.10.20.90">
    <property type="entry name" value="Phosphatidylinositol 3-kinase Catalytic Subunit, Chain A, domain 1"/>
    <property type="match status" value="2"/>
</dbReference>
<gene>
    <name evidence="2" type="ORF">BJ085DRAFT_36702</name>
</gene>